<proteinExistence type="predicted"/>
<reference evidence="2 3" key="1">
    <citation type="journal article" date="2023" name="Plants (Basel)">
        <title>Bridging the Gap: Combining Genomics and Transcriptomics Approaches to Understand Stylosanthes scabra, an Orphan Legume from the Brazilian Caatinga.</title>
        <authorList>
            <person name="Ferreira-Neto J.R.C."/>
            <person name="da Silva M.D."/>
            <person name="Binneck E."/>
            <person name="de Melo N.F."/>
            <person name="da Silva R.H."/>
            <person name="de Melo A.L.T.M."/>
            <person name="Pandolfi V."/>
            <person name="Bustamante F.O."/>
            <person name="Brasileiro-Vidal A.C."/>
            <person name="Benko-Iseppon A.M."/>
        </authorList>
    </citation>
    <scope>NUCLEOTIDE SEQUENCE [LARGE SCALE GENOMIC DNA]</scope>
    <source>
        <tissue evidence="2">Leaves</tissue>
    </source>
</reference>
<accession>A0ABU6WRW3</accession>
<protein>
    <submittedName>
        <fullName evidence="2">Uncharacterized protein</fullName>
    </submittedName>
</protein>
<sequence>MDEMFFIRLYPNGITHRQEGGVLCRCEAPVVFQHPRINPLQELRQVMLHNLGGQFNEITEVGYCFLSPQPNRGPMWMLVWLLNDEHVQVTFECHRRLMAETIMEFLVVADEAGSPSVPQSGEPPGQPVHATLLCIAEPSGEGVEAETGSSDSDSNFLEESGSSSEGPGGNECIADTPSQVEFDALRISDPMRAGIADDYNTDGGVEFRVGHRLRNRDAVHMTVKNYSIRRNA</sequence>
<evidence type="ECO:0000256" key="1">
    <source>
        <dbReference type="SAM" id="MobiDB-lite"/>
    </source>
</evidence>
<feature type="compositionally biased region" description="Polar residues" evidence="1">
    <location>
        <begin position="147"/>
        <end position="157"/>
    </location>
</feature>
<evidence type="ECO:0000313" key="3">
    <source>
        <dbReference type="Proteomes" id="UP001341840"/>
    </source>
</evidence>
<dbReference type="Proteomes" id="UP001341840">
    <property type="component" value="Unassembled WGS sequence"/>
</dbReference>
<dbReference type="EMBL" id="JASCZI010182249">
    <property type="protein sequence ID" value="MED6187453.1"/>
    <property type="molecule type" value="Genomic_DNA"/>
</dbReference>
<organism evidence="2 3">
    <name type="scientific">Stylosanthes scabra</name>
    <dbReference type="NCBI Taxonomy" id="79078"/>
    <lineage>
        <taxon>Eukaryota</taxon>
        <taxon>Viridiplantae</taxon>
        <taxon>Streptophyta</taxon>
        <taxon>Embryophyta</taxon>
        <taxon>Tracheophyta</taxon>
        <taxon>Spermatophyta</taxon>
        <taxon>Magnoliopsida</taxon>
        <taxon>eudicotyledons</taxon>
        <taxon>Gunneridae</taxon>
        <taxon>Pentapetalae</taxon>
        <taxon>rosids</taxon>
        <taxon>fabids</taxon>
        <taxon>Fabales</taxon>
        <taxon>Fabaceae</taxon>
        <taxon>Papilionoideae</taxon>
        <taxon>50 kb inversion clade</taxon>
        <taxon>dalbergioids sensu lato</taxon>
        <taxon>Dalbergieae</taxon>
        <taxon>Pterocarpus clade</taxon>
        <taxon>Stylosanthes</taxon>
    </lineage>
</organism>
<gene>
    <name evidence="2" type="ORF">PIB30_076580</name>
</gene>
<comment type="caution">
    <text evidence="2">The sequence shown here is derived from an EMBL/GenBank/DDBJ whole genome shotgun (WGS) entry which is preliminary data.</text>
</comment>
<feature type="region of interest" description="Disordered" evidence="1">
    <location>
        <begin position="140"/>
        <end position="175"/>
    </location>
</feature>
<keyword evidence="3" id="KW-1185">Reference proteome</keyword>
<name>A0ABU6WRW3_9FABA</name>
<evidence type="ECO:0000313" key="2">
    <source>
        <dbReference type="EMBL" id="MED6187453.1"/>
    </source>
</evidence>